<dbReference type="EMBL" id="CAJNOR010002157">
    <property type="protein sequence ID" value="CAF1255767.1"/>
    <property type="molecule type" value="Genomic_DNA"/>
</dbReference>
<protein>
    <recommendedName>
        <fullName evidence="5">HTH CENPB-type domain-containing protein</fullName>
    </recommendedName>
</protein>
<reference evidence="2" key="1">
    <citation type="submission" date="2021-02" db="EMBL/GenBank/DDBJ databases">
        <authorList>
            <person name="Nowell W R."/>
        </authorList>
    </citation>
    <scope>NUCLEOTIDE SEQUENCE</scope>
</reference>
<evidence type="ECO:0000313" key="3">
    <source>
        <dbReference type="Proteomes" id="UP000663828"/>
    </source>
</evidence>
<dbReference type="SUPFAM" id="SSF46689">
    <property type="entry name" value="Homeodomain-like"/>
    <property type="match status" value="1"/>
</dbReference>
<proteinExistence type="predicted"/>
<comment type="caution">
    <text evidence="2">The sequence shown here is derived from an EMBL/GenBank/DDBJ whole genome shotgun (WGS) entry which is preliminary data.</text>
</comment>
<sequence length="186" mass="21862">MTRTYIRKKVRGYSSADLEVALQCIRENTLTVNAAGEKYHIPRATLYARLSYRRGVGKQGGKTILSTEEEKLLIHVIHKYQEWQQPLTQSDVISIARDFMIELNKKNIDNNSSLREWFLCFRQRWKSEIKLVEAYKLEKVRSVSCTQMTVDRWFDHLRDVFTKFNLFDSPEVIYNVDESAFGDDPS</sequence>
<dbReference type="AlphaFoldDB" id="A0A815WFI0"/>
<dbReference type="EMBL" id="CAJNOJ010001120">
    <property type="protein sequence ID" value="CAF1543299.1"/>
    <property type="molecule type" value="Genomic_DNA"/>
</dbReference>
<dbReference type="Proteomes" id="UP000663828">
    <property type="component" value="Unassembled WGS sequence"/>
</dbReference>
<dbReference type="OrthoDB" id="10035668at2759"/>
<evidence type="ECO:0000313" key="1">
    <source>
        <dbReference type="EMBL" id="CAF1255767.1"/>
    </source>
</evidence>
<name>A0A815WFI0_ADIRI</name>
<keyword evidence="3" id="KW-1185">Reference proteome</keyword>
<dbReference type="InterPro" id="IPR009057">
    <property type="entry name" value="Homeodomain-like_sf"/>
</dbReference>
<evidence type="ECO:0000313" key="4">
    <source>
        <dbReference type="Proteomes" id="UP000663852"/>
    </source>
</evidence>
<evidence type="ECO:0008006" key="5">
    <source>
        <dbReference type="Google" id="ProtNLM"/>
    </source>
</evidence>
<gene>
    <name evidence="2" type="ORF">EDS130_LOCUS45479</name>
    <name evidence="1" type="ORF">XAT740_LOCUS26506</name>
</gene>
<evidence type="ECO:0000313" key="2">
    <source>
        <dbReference type="EMBL" id="CAF1543299.1"/>
    </source>
</evidence>
<organism evidence="2 4">
    <name type="scientific">Adineta ricciae</name>
    <name type="common">Rotifer</name>
    <dbReference type="NCBI Taxonomy" id="249248"/>
    <lineage>
        <taxon>Eukaryota</taxon>
        <taxon>Metazoa</taxon>
        <taxon>Spiralia</taxon>
        <taxon>Gnathifera</taxon>
        <taxon>Rotifera</taxon>
        <taxon>Eurotatoria</taxon>
        <taxon>Bdelloidea</taxon>
        <taxon>Adinetida</taxon>
        <taxon>Adinetidae</taxon>
        <taxon>Adineta</taxon>
    </lineage>
</organism>
<dbReference type="Proteomes" id="UP000663852">
    <property type="component" value="Unassembled WGS sequence"/>
</dbReference>
<dbReference type="Gene3D" id="1.10.10.60">
    <property type="entry name" value="Homeodomain-like"/>
    <property type="match status" value="1"/>
</dbReference>
<accession>A0A815WFI0</accession>